<evidence type="ECO:0000256" key="4">
    <source>
        <dbReference type="ARBA" id="ARBA00022989"/>
    </source>
</evidence>
<dbReference type="Pfam" id="PF08447">
    <property type="entry name" value="PAS_3"/>
    <property type="match status" value="1"/>
</dbReference>
<dbReference type="PROSITE" id="PS50887">
    <property type="entry name" value="GGDEF"/>
    <property type="match status" value="1"/>
</dbReference>
<dbReference type="CDD" id="cd12915">
    <property type="entry name" value="PDC2_DGC_like"/>
    <property type="match status" value="1"/>
</dbReference>
<evidence type="ECO:0008006" key="12">
    <source>
        <dbReference type="Google" id="ProtNLM"/>
    </source>
</evidence>
<dbReference type="PANTHER" id="PTHR44757:SF2">
    <property type="entry name" value="BIOFILM ARCHITECTURE MAINTENANCE PROTEIN MBAA"/>
    <property type="match status" value="1"/>
</dbReference>
<keyword evidence="2" id="KW-1003">Cell membrane</keyword>
<dbReference type="Pfam" id="PF02743">
    <property type="entry name" value="dCache_1"/>
    <property type="match status" value="1"/>
</dbReference>
<dbReference type="AlphaFoldDB" id="A0A2S6N0R4"/>
<dbReference type="NCBIfam" id="TIGR00254">
    <property type="entry name" value="GGDEF"/>
    <property type="match status" value="1"/>
</dbReference>
<dbReference type="InterPro" id="IPR000700">
    <property type="entry name" value="PAS-assoc_C"/>
</dbReference>
<dbReference type="FunFam" id="3.30.70.270:FF:000001">
    <property type="entry name" value="Diguanylate cyclase domain protein"/>
    <property type="match status" value="1"/>
</dbReference>
<evidence type="ECO:0000256" key="1">
    <source>
        <dbReference type="ARBA" id="ARBA00004651"/>
    </source>
</evidence>
<dbReference type="Pfam" id="PF00990">
    <property type="entry name" value="GGDEF"/>
    <property type="match status" value="1"/>
</dbReference>
<comment type="subcellular location">
    <subcellularLocation>
        <location evidence="1">Cell membrane</location>
        <topology evidence="1">Multi-pass membrane protein</topology>
    </subcellularLocation>
</comment>
<dbReference type="CDD" id="cd01949">
    <property type="entry name" value="GGDEF"/>
    <property type="match status" value="1"/>
</dbReference>
<dbReference type="InterPro" id="IPR043128">
    <property type="entry name" value="Rev_trsase/Diguanyl_cyclase"/>
</dbReference>
<evidence type="ECO:0000259" key="8">
    <source>
        <dbReference type="PROSITE" id="PS50883"/>
    </source>
</evidence>
<dbReference type="Proteomes" id="UP000239089">
    <property type="component" value="Unassembled WGS sequence"/>
</dbReference>
<keyword evidence="11" id="KW-1185">Reference proteome</keyword>
<name>A0A2S6N0R4_9HYPH</name>
<dbReference type="PANTHER" id="PTHR44757">
    <property type="entry name" value="DIGUANYLATE CYCLASE DGCP"/>
    <property type="match status" value="1"/>
</dbReference>
<proteinExistence type="predicted"/>
<organism evidence="10 11">
    <name type="scientific">Rhodoblastus sphagnicola</name>
    <dbReference type="NCBI Taxonomy" id="333368"/>
    <lineage>
        <taxon>Bacteria</taxon>
        <taxon>Pseudomonadati</taxon>
        <taxon>Pseudomonadota</taxon>
        <taxon>Alphaproteobacteria</taxon>
        <taxon>Hyphomicrobiales</taxon>
        <taxon>Rhodoblastaceae</taxon>
        <taxon>Rhodoblastus</taxon>
    </lineage>
</organism>
<evidence type="ECO:0000256" key="2">
    <source>
        <dbReference type="ARBA" id="ARBA00022475"/>
    </source>
</evidence>
<dbReference type="PROSITE" id="PS50883">
    <property type="entry name" value="EAL"/>
    <property type="match status" value="1"/>
</dbReference>
<dbReference type="Pfam" id="PF00563">
    <property type="entry name" value="EAL"/>
    <property type="match status" value="1"/>
</dbReference>
<evidence type="ECO:0000259" key="7">
    <source>
        <dbReference type="PROSITE" id="PS50113"/>
    </source>
</evidence>
<dbReference type="SMART" id="SM00091">
    <property type="entry name" value="PAS"/>
    <property type="match status" value="3"/>
</dbReference>
<dbReference type="Gene3D" id="3.20.20.450">
    <property type="entry name" value="EAL domain"/>
    <property type="match status" value="1"/>
</dbReference>
<feature type="domain" description="EAL" evidence="8">
    <location>
        <begin position="957"/>
        <end position="1207"/>
    </location>
</feature>
<dbReference type="InterPro" id="IPR033479">
    <property type="entry name" value="dCache_1"/>
</dbReference>
<dbReference type="SUPFAM" id="SSF55073">
    <property type="entry name" value="Nucleotide cyclase"/>
    <property type="match status" value="1"/>
</dbReference>
<gene>
    <name evidence="10" type="ORF">CCR94_18160</name>
</gene>
<dbReference type="InterPro" id="IPR000160">
    <property type="entry name" value="GGDEF_dom"/>
</dbReference>
<dbReference type="Gene3D" id="3.30.450.20">
    <property type="entry name" value="PAS domain"/>
    <property type="match status" value="5"/>
</dbReference>
<feature type="domain" description="PAC" evidence="7">
    <location>
        <begin position="478"/>
        <end position="531"/>
    </location>
</feature>
<keyword evidence="5" id="KW-0472">Membrane</keyword>
<dbReference type="InterPro" id="IPR035919">
    <property type="entry name" value="EAL_sf"/>
</dbReference>
<dbReference type="GO" id="GO:0003824">
    <property type="term" value="F:catalytic activity"/>
    <property type="evidence" value="ECO:0007669"/>
    <property type="project" value="UniProtKB-ARBA"/>
</dbReference>
<reference evidence="10 11" key="1">
    <citation type="journal article" date="2018" name="Arch. Microbiol.">
        <title>New insights into the metabolic potential of the phototrophic purple bacterium Rhodopila globiformis DSM 161(T) from its draft genome sequence and evidence for a vanadium-dependent nitrogenase.</title>
        <authorList>
            <person name="Imhoff J.F."/>
            <person name="Rahn T."/>
            <person name="Kunzel S."/>
            <person name="Neulinger S.C."/>
        </authorList>
    </citation>
    <scope>NUCLEOTIDE SEQUENCE [LARGE SCALE GENOMIC DNA]</scope>
    <source>
        <strain evidence="10 11">DSM 16996</strain>
    </source>
</reference>
<dbReference type="InterPro" id="IPR001633">
    <property type="entry name" value="EAL_dom"/>
</dbReference>
<dbReference type="Gene3D" id="2.10.70.100">
    <property type="match status" value="1"/>
</dbReference>
<evidence type="ECO:0000313" key="10">
    <source>
        <dbReference type="EMBL" id="PPQ28223.1"/>
    </source>
</evidence>
<dbReference type="PROSITE" id="PS50112">
    <property type="entry name" value="PAS"/>
    <property type="match status" value="1"/>
</dbReference>
<dbReference type="SMART" id="SM00267">
    <property type="entry name" value="GGDEF"/>
    <property type="match status" value="1"/>
</dbReference>
<dbReference type="CDD" id="cd12914">
    <property type="entry name" value="PDC1_DGC_like"/>
    <property type="match status" value="1"/>
</dbReference>
<keyword evidence="4" id="KW-1133">Transmembrane helix</keyword>
<comment type="caution">
    <text evidence="10">The sequence shown here is derived from an EMBL/GenBank/DDBJ whole genome shotgun (WGS) entry which is preliminary data.</text>
</comment>
<evidence type="ECO:0000256" key="3">
    <source>
        <dbReference type="ARBA" id="ARBA00022692"/>
    </source>
</evidence>
<dbReference type="InterPro" id="IPR001610">
    <property type="entry name" value="PAC"/>
</dbReference>
<dbReference type="Pfam" id="PF08448">
    <property type="entry name" value="PAS_4"/>
    <property type="match status" value="1"/>
</dbReference>
<dbReference type="NCBIfam" id="TIGR00229">
    <property type="entry name" value="sensory_box"/>
    <property type="match status" value="2"/>
</dbReference>
<evidence type="ECO:0000313" key="11">
    <source>
        <dbReference type="Proteomes" id="UP000239089"/>
    </source>
</evidence>
<dbReference type="InterPro" id="IPR000014">
    <property type="entry name" value="PAS"/>
</dbReference>
<dbReference type="InterPro" id="IPR013656">
    <property type="entry name" value="PAS_4"/>
</dbReference>
<dbReference type="EMBL" id="NHSJ01000112">
    <property type="protein sequence ID" value="PPQ28223.1"/>
    <property type="molecule type" value="Genomic_DNA"/>
</dbReference>
<dbReference type="InterPro" id="IPR013655">
    <property type="entry name" value="PAS_fold_3"/>
</dbReference>
<evidence type="ECO:0000259" key="9">
    <source>
        <dbReference type="PROSITE" id="PS50887"/>
    </source>
</evidence>
<accession>A0A2S6N0R4</accession>
<dbReference type="InterPro" id="IPR035965">
    <property type="entry name" value="PAS-like_dom_sf"/>
</dbReference>
<dbReference type="Gene3D" id="3.30.70.270">
    <property type="match status" value="1"/>
</dbReference>
<dbReference type="CDD" id="cd00130">
    <property type="entry name" value="PAS"/>
    <property type="match status" value="2"/>
</dbReference>
<dbReference type="PROSITE" id="PS50113">
    <property type="entry name" value="PAC"/>
    <property type="match status" value="2"/>
</dbReference>
<dbReference type="InterPro" id="IPR052155">
    <property type="entry name" value="Biofilm_reg_signaling"/>
</dbReference>
<feature type="domain" description="GGDEF" evidence="9">
    <location>
        <begin position="815"/>
        <end position="948"/>
    </location>
</feature>
<feature type="domain" description="PAC" evidence="7">
    <location>
        <begin position="731"/>
        <end position="784"/>
    </location>
</feature>
<dbReference type="InterPro" id="IPR029787">
    <property type="entry name" value="Nucleotide_cyclase"/>
</dbReference>
<feature type="domain" description="PAS" evidence="6">
    <location>
        <begin position="404"/>
        <end position="475"/>
    </location>
</feature>
<dbReference type="SUPFAM" id="SSF141868">
    <property type="entry name" value="EAL domain-like"/>
    <property type="match status" value="1"/>
</dbReference>
<dbReference type="SUPFAM" id="SSF55785">
    <property type="entry name" value="PYP-like sensor domain (PAS domain)"/>
    <property type="match status" value="3"/>
</dbReference>
<protein>
    <recommendedName>
        <fullName evidence="12">GGDEF domain-containing protein</fullName>
    </recommendedName>
</protein>
<evidence type="ECO:0000256" key="5">
    <source>
        <dbReference type="ARBA" id="ARBA00023136"/>
    </source>
</evidence>
<dbReference type="CDD" id="cd01948">
    <property type="entry name" value="EAL"/>
    <property type="match status" value="1"/>
</dbReference>
<dbReference type="GO" id="GO:0005886">
    <property type="term" value="C:plasma membrane"/>
    <property type="evidence" value="ECO:0007669"/>
    <property type="project" value="UniProtKB-SubCell"/>
</dbReference>
<keyword evidence="3" id="KW-0812">Transmembrane</keyword>
<evidence type="ECO:0000259" key="6">
    <source>
        <dbReference type="PROSITE" id="PS50112"/>
    </source>
</evidence>
<sequence length="1224" mass="133912">MCGAVTKKGKSSDLKLDNETNFYQIQQLMVAASPGAPIPHGDRKHSAGVMHIFGHFQFPNPWTLSLLRAARVELRPGVRAGMWRSLASGAVGIAIIMGATTHLLQRREAALRDAERELQNMAHVVSHWVESDVRAIELLESSVTEWLRAEGVGAPEALRERLAGREAHASLSARVAALPQVRKLSVVDAEGQAAASSSAWPAEPISVAARDYFQVLRDDPRRETVISGALASLIDGRWIINIARPIRTADGVFLGAVVASVELAYFEDAFSRVEIGPRSSVTLYRSDGLMLARHPRLEGRIGAVVPENEAWRRALGTADIVPLRHVSPLDGVDRMLGVRVLDEYPLYLIAARAVDDILAPWRRDVTRWVIGVLLLECLLGAGVVLTGRQAASRESERAARIHEHQMALNAVFDNGATGLVEIEAPSRKLLRANDRFCEMTGRTAAELLQFTPGDIAHPDDRDQLVEYWRKAVEGAARADVVVRCVKPDGTVTWCRVSMAVSARDDRGRATRGLAIVQDVTETREALERLRANEALLRLGLQIGRIGAFRHDMVTDLVDCSAEARAMYGMPPGEALLTAAEWWGAILPEDLQRLRSRIEANSAVKTADEVATFRVRHMATGALRHFESRVRREYAADGRPLGALGVIIDVTDARQADALRQMSLEVGRIGTFRLDFVSGLVDCSPETRAMYGFPQDGEKLAIEQWWAPLLREDRERLHAKIEAGALDRGDVGTDTFRIHHLEDGGLRHFEARTRREYGADGQHLASLGVVIDVTERHEAEARIAHLAHHDGLTGLPNRTLFRERLEAELARAHRGRGFAVLLIDLDRFKDVNDTLGHPVGDALLREVAARLKAELRDTDTLARLGGDEFVIVEADTDEPHNATALAQRIIAAIERPFDLEGHQVCVGASVGIAVAPSDGLDPDALVKAADMALYRAKADGRGCLRFFEPEMDARMQLRRALESDLRRALAAQEFDVFFQPIVSVSSRRVSCLEALVRWRHPERGLIPPDAFIPLAEEIGLIVPLGEWVLNRACAEAMTWPSGPRVAVNLSPVQFAHRGLVDGVAAALAKSGLEPDRLELEITETVMLQDTEATLATLRQLKALGVRIAMDDFGTGYSSLSYLQSFPFDKVKIDRAFTIGLGELPQSEAIIRAVTAMCAALAMTSTAEGVETEGQFAALSREGCGEAQGYLFSKPLPAADIPALLARLERGASAQLEAAIATAMVA</sequence>
<dbReference type="SMART" id="SM00052">
    <property type="entry name" value="EAL"/>
    <property type="match status" value="1"/>
</dbReference>
<dbReference type="SMART" id="SM00086">
    <property type="entry name" value="PAC"/>
    <property type="match status" value="3"/>
</dbReference>